<dbReference type="InterPro" id="IPR017853">
    <property type="entry name" value="GH"/>
</dbReference>
<dbReference type="OrthoDB" id="1032321at2"/>
<accession>A0A449I1M5</accession>
<evidence type="ECO:0000259" key="9">
    <source>
        <dbReference type="Pfam" id="PF02838"/>
    </source>
</evidence>
<dbReference type="CDD" id="cd06563">
    <property type="entry name" value="GH20_chitobiase-like"/>
    <property type="match status" value="1"/>
</dbReference>
<dbReference type="AlphaFoldDB" id="A0A449I1M5"/>
<evidence type="ECO:0000259" key="8">
    <source>
        <dbReference type="Pfam" id="PF00728"/>
    </source>
</evidence>
<dbReference type="InterPro" id="IPR015883">
    <property type="entry name" value="Glyco_hydro_20_cat"/>
</dbReference>
<dbReference type="InterPro" id="IPR029018">
    <property type="entry name" value="Hex-like_dom2"/>
</dbReference>
<dbReference type="Proteomes" id="UP000396835">
    <property type="component" value="Unassembled WGS sequence"/>
</dbReference>
<sequence length="659" mass="74868">MKKQILLATLFTALLLASCAKRETCATVRLIPAADSVSVPGGSLDLNSLHTVSAPEQWEAVSSLFIKDVDSRLGKKLDFTHSGADIQISYRRNMAEEAYLLEVRKEKIVISASNERGVIHAFVTLQQLMMQADNGRIPLLTIQDKPRFEYRGVMLDCSRHFWTVAELKETIDQLSFFKLNVLHLHLTDNQAWRLAVDKYPDLVVKGTHYPDFPSLSGNHYSKKELKELVAYAALRGVEIIPEVDMPGHCLSLLAAMPELSCLDGPFEPYPDEREQDKRKRTWQNMLCIGNEKVYAVADDIIGELCDIFASPYIHMGGDEVATMNWAQCPKCKALFRKEGMKELSELQDYFTRKVSLMVRKRGRRMIGWDEINDRGAADKSDMLTVWQGNGHKRQRKAVEDSLSVIICPNDPCYFDYGYARNPTAKVYAWEPVSPDIAPDRTHLVKGGQACLWTEFVTTQSEVEHMLYPRLCALAEVLWVRQEKKDWASMIQRIKSFDNIFKALHIDYYAGESEQKRWFVPGDTLPSLAVPAKIETSMASIKQYPPEYAFDGDTLSFFATPYSLIKGDYFMVVTEQLRLIEDIRILCDMSKEYPTNADILISADGQEFRKVGSFTKEGKAEVKMEPSPVKAVKIVLTATHMARLSIREIILKESSVQKQQ</sequence>
<dbReference type="PROSITE" id="PS51257">
    <property type="entry name" value="PROKAR_LIPOPROTEIN"/>
    <property type="match status" value="1"/>
</dbReference>
<comment type="similarity">
    <text evidence="2">Belongs to the glycosyl hydrolase 20 family.</text>
</comment>
<keyword evidence="7" id="KW-0732">Signal</keyword>
<reference evidence="10 11" key="1">
    <citation type="submission" date="2019-02" db="EMBL/GenBank/DDBJ databases">
        <authorList>
            <consortium name="Pathogen Informatics"/>
        </authorList>
    </citation>
    <scope>NUCLEOTIDE SEQUENCE [LARGE SCALE GENOMIC DNA]</scope>
    <source>
        <strain evidence="10 11">3012STDY7078512</strain>
    </source>
</reference>
<evidence type="ECO:0000256" key="6">
    <source>
        <dbReference type="PIRSR" id="PIRSR625705-1"/>
    </source>
</evidence>
<evidence type="ECO:0000256" key="1">
    <source>
        <dbReference type="ARBA" id="ARBA00001231"/>
    </source>
</evidence>
<dbReference type="PANTHER" id="PTHR22600:SF57">
    <property type="entry name" value="BETA-N-ACETYLHEXOSAMINIDASE"/>
    <property type="match status" value="1"/>
</dbReference>
<feature type="signal peptide" evidence="7">
    <location>
        <begin position="1"/>
        <end position="22"/>
    </location>
</feature>
<dbReference type="SUPFAM" id="SSF49785">
    <property type="entry name" value="Galactose-binding domain-like"/>
    <property type="match status" value="1"/>
</dbReference>
<dbReference type="SUPFAM" id="SSF55545">
    <property type="entry name" value="beta-N-acetylhexosaminidase-like domain"/>
    <property type="match status" value="1"/>
</dbReference>
<proteinExistence type="inferred from homology"/>
<dbReference type="RefSeq" id="WP_131751745.1">
    <property type="nucleotide sequence ID" value="NZ_CAACYH010000004.1"/>
</dbReference>
<dbReference type="GO" id="GO:0016020">
    <property type="term" value="C:membrane"/>
    <property type="evidence" value="ECO:0007669"/>
    <property type="project" value="TreeGrafter"/>
</dbReference>
<dbReference type="Gene3D" id="3.30.379.10">
    <property type="entry name" value="Chitobiase/beta-hexosaminidase domain 2-like"/>
    <property type="match status" value="1"/>
</dbReference>
<dbReference type="InterPro" id="IPR008979">
    <property type="entry name" value="Galactose-bd-like_sf"/>
</dbReference>
<dbReference type="PANTHER" id="PTHR22600">
    <property type="entry name" value="BETA-HEXOSAMINIDASE"/>
    <property type="match status" value="1"/>
</dbReference>
<dbReference type="Gene3D" id="3.20.20.80">
    <property type="entry name" value="Glycosidases"/>
    <property type="match status" value="1"/>
</dbReference>
<evidence type="ECO:0000313" key="10">
    <source>
        <dbReference type="EMBL" id="VFB13341.1"/>
    </source>
</evidence>
<dbReference type="Pfam" id="PF00728">
    <property type="entry name" value="Glyco_hydro_20"/>
    <property type="match status" value="1"/>
</dbReference>
<evidence type="ECO:0000256" key="3">
    <source>
        <dbReference type="ARBA" id="ARBA00012663"/>
    </source>
</evidence>
<evidence type="ECO:0000313" key="11">
    <source>
        <dbReference type="Proteomes" id="UP000396835"/>
    </source>
</evidence>
<dbReference type="InterPro" id="IPR025705">
    <property type="entry name" value="Beta_hexosaminidase_sua/sub"/>
</dbReference>
<protein>
    <recommendedName>
        <fullName evidence="3">beta-N-acetylhexosaminidase</fullName>
        <ecNumber evidence="3">3.2.1.52</ecNumber>
    </recommendedName>
</protein>
<evidence type="ECO:0000256" key="5">
    <source>
        <dbReference type="ARBA" id="ARBA00023295"/>
    </source>
</evidence>
<dbReference type="Pfam" id="PF02838">
    <property type="entry name" value="Glyco_hydro_20b"/>
    <property type="match status" value="1"/>
</dbReference>
<keyword evidence="4 10" id="KW-0378">Hydrolase</keyword>
<dbReference type="SUPFAM" id="SSF51445">
    <property type="entry name" value="(Trans)glycosidases"/>
    <property type="match status" value="1"/>
</dbReference>
<dbReference type="PRINTS" id="PR00738">
    <property type="entry name" value="GLHYDRLASE20"/>
</dbReference>
<dbReference type="EMBL" id="CAACYH010000004">
    <property type="protein sequence ID" value="VFB13341.1"/>
    <property type="molecule type" value="Genomic_DNA"/>
</dbReference>
<dbReference type="GO" id="GO:0004563">
    <property type="term" value="F:beta-N-acetylhexosaminidase activity"/>
    <property type="evidence" value="ECO:0007669"/>
    <property type="project" value="UniProtKB-EC"/>
</dbReference>
<feature type="chain" id="PRO_5019584845" description="beta-N-acetylhexosaminidase" evidence="7">
    <location>
        <begin position="23"/>
        <end position="659"/>
    </location>
</feature>
<dbReference type="GO" id="GO:0030203">
    <property type="term" value="P:glycosaminoglycan metabolic process"/>
    <property type="evidence" value="ECO:0007669"/>
    <property type="project" value="TreeGrafter"/>
</dbReference>
<name>A0A449I1M5_9BACE</name>
<evidence type="ECO:0000256" key="2">
    <source>
        <dbReference type="ARBA" id="ARBA00006285"/>
    </source>
</evidence>
<organism evidence="10 11">
    <name type="scientific">Prevotella heparinolytica</name>
    <dbReference type="NCBI Taxonomy" id="28113"/>
    <lineage>
        <taxon>Bacteria</taxon>
        <taxon>Pseudomonadati</taxon>
        <taxon>Bacteroidota</taxon>
        <taxon>Bacteroidia</taxon>
        <taxon>Bacteroidales</taxon>
        <taxon>Bacteroidaceae</taxon>
        <taxon>Bacteroides</taxon>
    </lineage>
</organism>
<keyword evidence="5 10" id="KW-0326">Glycosidase</keyword>
<dbReference type="InterPro" id="IPR015882">
    <property type="entry name" value="HEX_bac_N"/>
</dbReference>
<feature type="domain" description="Beta-hexosaminidase bacterial type N-terminal" evidence="9">
    <location>
        <begin position="28"/>
        <end position="144"/>
    </location>
</feature>
<feature type="domain" description="Glycoside hydrolase family 20 catalytic" evidence="8">
    <location>
        <begin position="148"/>
        <end position="479"/>
    </location>
</feature>
<comment type="catalytic activity">
    <reaction evidence="1">
        <text>Hydrolysis of terminal non-reducing N-acetyl-D-hexosamine residues in N-acetyl-beta-D-hexosaminides.</text>
        <dbReference type="EC" id="3.2.1.52"/>
    </reaction>
</comment>
<evidence type="ECO:0000256" key="7">
    <source>
        <dbReference type="SAM" id="SignalP"/>
    </source>
</evidence>
<dbReference type="GO" id="GO:0005975">
    <property type="term" value="P:carbohydrate metabolic process"/>
    <property type="evidence" value="ECO:0007669"/>
    <property type="project" value="InterPro"/>
</dbReference>
<gene>
    <name evidence="10" type="primary">exo I_3</name>
    <name evidence="10" type="ORF">NCTC7812_00864</name>
</gene>
<dbReference type="Gene3D" id="2.60.120.260">
    <property type="entry name" value="Galactose-binding domain-like"/>
    <property type="match status" value="1"/>
</dbReference>
<dbReference type="EC" id="3.2.1.52" evidence="3"/>
<evidence type="ECO:0000256" key="4">
    <source>
        <dbReference type="ARBA" id="ARBA00022801"/>
    </source>
</evidence>
<feature type="active site" description="Proton donor" evidence="6">
    <location>
        <position position="319"/>
    </location>
</feature>